<feature type="transmembrane region" description="Helical" evidence="2">
    <location>
        <begin position="161"/>
        <end position="181"/>
    </location>
</feature>
<dbReference type="OrthoDB" id="6499973at2759"/>
<proteinExistence type="predicted"/>
<dbReference type="GeneID" id="757208"/>
<feature type="transmembrane region" description="Helical" evidence="2">
    <location>
        <begin position="358"/>
        <end position="379"/>
    </location>
</feature>
<dbReference type="EnsemblMetazoa" id="XM_011665957">
    <property type="protein sequence ID" value="XP_011664259"/>
    <property type="gene ID" value="LOC757208"/>
</dbReference>
<name>A0A7M7HD56_STRPU</name>
<organism evidence="3 4">
    <name type="scientific">Strongylocentrotus purpuratus</name>
    <name type="common">Purple sea urchin</name>
    <dbReference type="NCBI Taxonomy" id="7668"/>
    <lineage>
        <taxon>Eukaryota</taxon>
        <taxon>Metazoa</taxon>
        <taxon>Echinodermata</taxon>
        <taxon>Eleutherozoa</taxon>
        <taxon>Echinozoa</taxon>
        <taxon>Echinoidea</taxon>
        <taxon>Euechinoidea</taxon>
        <taxon>Echinacea</taxon>
        <taxon>Camarodonta</taxon>
        <taxon>Echinidea</taxon>
        <taxon>Strongylocentrotidae</taxon>
        <taxon>Strongylocentrotus</taxon>
    </lineage>
</organism>
<protein>
    <submittedName>
        <fullName evidence="3">Uncharacterized protein</fullName>
    </submittedName>
</protein>
<evidence type="ECO:0000256" key="1">
    <source>
        <dbReference type="SAM" id="MobiDB-lite"/>
    </source>
</evidence>
<dbReference type="OMA" id="NENGAFP"/>
<dbReference type="RefSeq" id="XP_011664259.2">
    <property type="nucleotide sequence ID" value="XM_011665957.2"/>
</dbReference>
<dbReference type="Pfam" id="PF07690">
    <property type="entry name" value="MFS_1"/>
    <property type="match status" value="1"/>
</dbReference>
<feature type="region of interest" description="Disordered" evidence="1">
    <location>
        <begin position="53"/>
        <end position="89"/>
    </location>
</feature>
<reference evidence="4" key="1">
    <citation type="submission" date="2015-02" db="EMBL/GenBank/DDBJ databases">
        <title>Genome sequencing for Strongylocentrotus purpuratus.</title>
        <authorList>
            <person name="Murali S."/>
            <person name="Liu Y."/>
            <person name="Vee V."/>
            <person name="English A."/>
            <person name="Wang M."/>
            <person name="Skinner E."/>
            <person name="Han Y."/>
            <person name="Muzny D.M."/>
            <person name="Worley K.C."/>
            <person name="Gibbs R.A."/>
        </authorList>
    </citation>
    <scope>NUCLEOTIDE SEQUENCE</scope>
</reference>
<dbReference type="GO" id="GO:0005886">
    <property type="term" value="C:plasma membrane"/>
    <property type="evidence" value="ECO:0000318"/>
    <property type="project" value="GO_Central"/>
</dbReference>
<accession>A0A7M7HD56</accession>
<feature type="transmembrane region" description="Helical" evidence="2">
    <location>
        <begin position="134"/>
        <end position="154"/>
    </location>
</feature>
<dbReference type="InterPro" id="IPR011701">
    <property type="entry name" value="MFS"/>
</dbReference>
<evidence type="ECO:0000313" key="3">
    <source>
        <dbReference type="EnsemblMetazoa" id="XP_011664259"/>
    </source>
</evidence>
<dbReference type="GO" id="GO:0008028">
    <property type="term" value="F:monocarboxylic acid transmembrane transporter activity"/>
    <property type="evidence" value="ECO:0000318"/>
    <property type="project" value="GO_Central"/>
</dbReference>
<sequence>MKYPCSVCVFGEKHAKSPFRVYIGYISALSLNSHNNGEVDERDSVDMTETIEAEEGRNMTPSTPLSSPTHSNSTSTMDSKSRRGSELGPYETGPRAWIVIAAYFFLHLIEMGILKSFGVLVSELVVQFDTNPESLGFIIGLYHGISYVLASFIAPLSKQEALVRPLMLTGCFIMGLSLSLSSISPNIAWFTVAMAASGVGFSLIAVMTFMVFSLYFDRRFAIAFGMGDVGCAVSVVLPLATEKILECYGWRGTILILGGIAFNMFIFCAILRDPRTLGKRRAKGALYSEVKEEEGGCHELAEPNKDIAKEEFQYDPLQVSVEDQPQIVKSHKLKDLLLRPIRWLWRVLDWSLCRDEPYLICIFLATFIFGMITTAWYIFLISHAVAKGITLSRAVLLSVASGAGDAVGRFSQGPIIHNRWMTCLGLFMVLAGLNSVVFFCDPLLESFEWLAFGTLLNGIFFGSQMSLSAIMLKEYTPPSRLPTSYGLSCVAFGLSEPIGGFTAGWIASVLGYDMMFVFLGGLGVVSIISLVPAYIHYCRPSKNTAVEETKCE</sequence>
<feature type="transmembrane region" description="Helical" evidence="2">
    <location>
        <begin position="220"/>
        <end position="240"/>
    </location>
</feature>
<reference evidence="3" key="2">
    <citation type="submission" date="2021-01" db="UniProtKB">
        <authorList>
            <consortium name="EnsemblMetazoa"/>
        </authorList>
    </citation>
    <scope>IDENTIFICATION</scope>
</reference>
<feature type="transmembrane region" description="Helical" evidence="2">
    <location>
        <begin position="451"/>
        <end position="472"/>
    </location>
</feature>
<feature type="transmembrane region" description="Helical" evidence="2">
    <location>
        <begin position="96"/>
        <end position="114"/>
    </location>
</feature>
<dbReference type="PANTHER" id="PTHR11360">
    <property type="entry name" value="MONOCARBOXYLATE TRANSPORTER"/>
    <property type="match status" value="1"/>
</dbReference>
<keyword evidence="2" id="KW-0472">Membrane</keyword>
<evidence type="ECO:0000256" key="2">
    <source>
        <dbReference type="SAM" id="Phobius"/>
    </source>
</evidence>
<feature type="transmembrane region" description="Helical" evidence="2">
    <location>
        <begin position="420"/>
        <end position="439"/>
    </location>
</feature>
<keyword evidence="2" id="KW-1133">Transmembrane helix</keyword>
<feature type="transmembrane region" description="Helical" evidence="2">
    <location>
        <begin position="484"/>
        <end position="508"/>
    </location>
</feature>
<dbReference type="SUPFAM" id="SSF103473">
    <property type="entry name" value="MFS general substrate transporter"/>
    <property type="match status" value="1"/>
</dbReference>
<dbReference type="AlphaFoldDB" id="A0A7M7HD56"/>
<feature type="transmembrane region" description="Helical" evidence="2">
    <location>
        <begin position="391"/>
        <end position="408"/>
    </location>
</feature>
<evidence type="ECO:0000313" key="4">
    <source>
        <dbReference type="Proteomes" id="UP000007110"/>
    </source>
</evidence>
<dbReference type="InterPro" id="IPR050327">
    <property type="entry name" value="Proton-linked_MCT"/>
</dbReference>
<dbReference type="InParanoid" id="A0A7M7HD56"/>
<dbReference type="Proteomes" id="UP000007110">
    <property type="component" value="Unassembled WGS sequence"/>
</dbReference>
<feature type="compositionally biased region" description="Low complexity" evidence="1">
    <location>
        <begin position="60"/>
        <end position="76"/>
    </location>
</feature>
<dbReference type="Gene3D" id="1.20.1250.20">
    <property type="entry name" value="MFS general substrate transporter like domains"/>
    <property type="match status" value="1"/>
</dbReference>
<dbReference type="InterPro" id="IPR036259">
    <property type="entry name" value="MFS_trans_sf"/>
</dbReference>
<keyword evidence="4" id="KW-1185">Reference proteome</keyword>
<keyword evidence="2" id="KW-0812">Transmembrane</keyword>
<feature type="transmembrane region" description="Helical" evidence="2">
    <location>
        <begin position="187"/>
        <end position="213"/>
    </location>
</feature>
<dbReference type="PANTHER" id="PTHR11360:SF303">
    <property type="entry name" value="MAJOR FACILITATOR SUPERFAMILY (MFS) PROFILE DOMAIN-CONTAINING PROTEIN"/>
    <property type="match status" value="1"/>
</dbReference>
<feature type="transmembrane region" description="Helical" evidence="2">
    <location>
        <begin position="252"/>
        <end position="271"/>
    </location>
</feature>
<feature type="transmembrane region" description="Helical" evidence="2">
    <location>
        <begin position="514"/>
        <end position="535"/>
    </location>
</feature>